<dbReference type="CDD" id="cd06170">
    <property type="entry name" value="LuxR_C_like"/>
    <property type="match status" value="1"/>
</dbReference>
<dbReference type="Pfam" id="PF00072">
    <property type="entry name" value="Response_reg"/>
    <property type="match status" value="1"/>
</dbReference>
<dbReference type="GO" id="GO:0006355">
    <property type="term" value="P:regulation of DNA-templated transcription"/>
    <property type="evidence" value="ECO:0007669"/>
    <property type="project" value="InterPro"/>
</dbReference>
<dbReference type="Gene3D" id="3.40.50.2300">
    <property type="match status" value="1"/>
</dbReference>
<keyword evidence="1 5" id="KW-0597">Phosphoprotein</keyword>
<dbReference type="InterPro" id="IPR001789">
    <property type="entry name" value="Sig_transdc_resp-reg_receiver"/>
</dbReference>
<reference evidence="8" key="1">
    <citation type="submission" date="2021-01" db="EMBL/GenBank/DDBJ databases">
        <title>Whole genome shotgun sequence of Virgisporangium aliadipatigenens NBRC 105644.</title>
        <authorList>
            <person name="Komaki H."/>
            <person name="Tamura T."/>
        </authorList>
    </citation>
    <scope>NUCLEOTIDE SEQUENCE</scope>
    <source>
        <strain evidence="8">NBRC 105644</strain>
    </source>
</reference>
<keyword evidence="4" id="KW-0804">Transcription</keyword>
<dbReference type="GO" id="GO:0003677">
    <property type="term" value="F:DNA binding"/>
    <property type="evidence" value="ECO:0007669"/>
    <property type="project" value="UniProtKB-KW"/>
</dbReference>
<dbReference type="GO" id="GO:0000160">
    <property type="term" value="P:phosphorelay signal transduction system"/>
    <property type="evidence" value="ECO:0007669"/>
    <property type="project" value="InterPro"/>
</dbReference>
<dbReference type="PRINTS" id="PR00038">
    <property type="entry name" value="HTHLUXR"/>
</dbReference>
<dbReference type="AlphaFoldDB" id="A0A8J4DSJ6"/>
<dbReference type="InterPro" id="IPR058245">
    <property type="entry name" value="NreC/VraR/RcsB-like_REC"/>
</dbReference>
<dbReference type="Proteomes" id="UP000619260">
    <property type="component" value="Unassembled WGS sequence"/>
</dbReference>
<dbReference type="InterPro" id="IPR039420">
    <property type="entry name" value="WalR-like"/>
</dbReference>
<evidence type="ECO:0000256" key="5">
    <source>
        <dbReference type="PROSITE-ProRule" id="PRU00169"/>
    </source>
</evidence>
<dbReference type="PROSITE" id="PS50043">
    <property type="entry name" value="HTH_LUXR_2"/>
    <property type="match status" value="1"/>
</dbReference>
<evidence type="ECO:0000256" key="1">
    <source>
        <dbReference type="ARBA" id="ARBA00022553"/>
    </source>
</evidence>
<feature type="domain" description="HTH luxR-type" evidence="6">
    <location>
        <begin position="180"/>
        <end position="245"/>
    </location>
</feature>
<protein>
    <submittedName>
        <fullName evidence="8">DNA-binding response regulator</fullName>
    </submittedName>
</protein>
<dbReference type="InterPro" id="IPR000792">
    <property type="entry name" value="Tscrpt_reg_LuxR_C"/>
</dbReference>
<dbReference type="PANTHER" id="PTHR43214">
    <property type="entry name" value="TWO-COMPONENT RESPONSE REGULATOR"/>
    <property type="match status" value="1"/>
</dbReference>
<keyword evidence="3 8" id="KW-0238">DNA-binding</keyword>
<dbReference type="SUPFAM" id="SSF52172">
    <property type="entry name" value="CheY-like"/>
    <property type="match status" value="1"/>
</dbReference>
<keyword evidence="2" id="KW-0805">Transcription regulation</keyword>
<evidence type="ECO:0000259" key="7">
    <source>
        <dbReference type="PROSITE" id="PS50110"/>
    </source>
</evidence>
<dbReference type="SMART" id="SM00421">
    <property type="entry name" value="HTH_LUXR"/>
    <property type="match status" value="1"/>
</dbReference>
<dbReference type="PROSITE" id="PS00622">
    <property type="entry name" value="HTH_LUXR_1"/>
    <property type="match status" value="1"/>
</dbReference>
<feature type="domain" description="Response regulatory" evidence="7">
    <location>
        <begin position="35"/>
        <end position="151"/>
    </location>
</feature>
<name>A0A8J4DSJ6_9ACTN</name>
<feature type="modified residue" description="4-aspartylphosphate" evidence="5">
    <location>
        <position position="86"/>
    </location>
</feature>
<dbReference type="SMART" id="SM00448">
    <property type="entry name" value="REC"/>
    <property type="match status" value="1"/>
</dbReference>
<dbReference type="PROSITE" id="PS50110">
    <property type="entry name" value="RESPONSE_REGULATORY"/>
    <property type="match status" value="1"/>
</dbReference>
<proteinExistence type="predicted"/>
<dbReference type="SUPFAM" id="SSF46894">
    <property type="entry name" value="C-terminal effector domain of the bipartite response regulators"/>
    <property type="match status" value="1"/>
</dbReference>
<accession>A0A8J4DSJ6</accession>
<keyword evidence="9" id="KW-1185">Reference proteome</keyword>
<organism evidence="8 9">
    <name type="scientific">Virgisporangium aliadipatigenens</name>
    <dbReference type="NCBI Taxonomy" id="741659"/>
    <lineage>
        <taxon>Bacteria</taxon>
        <taxon>Bacillati</taxon>
        <taxon>Actinomycetota</taxon>
        <taxon>Actinomycetes</taxon>
        <taxon>Micromonosporales</taxon>
        <taxon>Micromonosporaceae</taxon>
        <taxon>Virgisporangium</taxon>
    </lineage>
</organism>
<evidence type="ECO:0000256" key="2">
    <source>
        <dbReference type="ARBA" id="ARBA00023015"/>
    </source>
</evidence>
<evidence type="ECO:0000313" key="9">
    <source>
        <dbReference type="Proteomes" id="UP000619260"/>
    </source>
</evidence>
<comment type="caution">
    <text evidence="8">The sequence shown here is derived from an EMBL/GenBank/DDBJ whole genome shotgun (WGS) entry which is preliminary data.</text>
</comment>
<dbReference type="InterPro" id="IPR016032">
    <property type="entry name" value="Sig_transdc_resp-reg_C-effctor"/>
</dbReference>
<dbReference type="PANTHER" id="PTHR43214:SF24">
    <property type="entry name" value="TRANSCRIPTIONAL REGULATORY PROTEIN NARL-RELATED"/>
    <property type="match status" value="1"/>
</dbReference>
<dbReference type="InterPro" id="IPR011006">
    <property type="entry name" value="CheY-like_superfamily"/>
</dbReference>
<dbReference type="CDD" id="cd17535">
    <property type="entry name" value="REC_NarL-like"/>
    <property type="match status" value="1"/>
</dbReference>
<dbReference type="EMBL" id="BOPF01000022">
    <property type="protein sequence ID" value="GIJ48774.1"/>
    <property type="molecule type" value="Genomic_DNA"/>
</dbReference>
<sequence>MTSLSSHTFGGCFHILGLSALTLRVAAGYRRFVIRVLLADDEAMVRAGVRAILAAAPDIEVVAEAGDGRQALALARAHRPDVVLLDVRMPTLDGLATAAELRRTQPDVAVVMLTTFSEDAYIGGALDSGASGFLLKSGDPYELMAAVRAVHAGASFLSPVIAHRVLQRVGAGHMSRQAAALDRIAVLSPREREVLALVGAGLSNAEIGQRLFLVEGTVKAYVSAMLSRLDVKNRVQAAVLAHEAGLITPP</sequence>
<evidence type="ECO:0000259" key="6">
    <source>
        <dbReference type="PROSITE" id="PS50043"/>
    </source>
</evidence>
<evidence type="ECO:0000256" key="3">
    <source>
        <dbReference type="ARBA" id="ARBA00023125"/>
    </source>
</evidence>
<gene>
    <name evidence="8" type="ORF">Val02_56600</name>
</gene>
<evidence type="ECO:0000256" key="4">
    <source>
        <dbReference type="ARBA" id="ARBA00023163"/>
    </source>
</evidence>
<evidence type="ECO:0000313" key="8">
    <source>
        <dbReference type="EMBL" id="GIJ48774.1"/>
    </source>
</evidence>
<dbReference type="Pfam" id="PF00196">
    <property type="entry name" value="GerE"/>
    <property type="match status" value="1"/>
</dbReference>